<reference evidence="1 2" key="1">
    <citation type="journal article" date="2023" name="Sci. Data">
        <title>Genome assembly of the Korean intertidal mud-creeper Batillaria attramentaria.</title>
        <authorList>
            <person name="Patra A.K."/>
            <person name="Ho P.T."/>
            <person name="Jun S."/>
            <person name="Lee S.J."/>
            <person name="Kim Y."/>
            <person name="Won Y.J."/>
        </authorList>
    </citation>
    <scope>NUCLEOTIDE SEQUENCE [LARGE SCALE GENOMIC DNA]</scope>
    <source>
        <strain evidence="1">Wonlab-2016</strain>
    </source>
</reference>
<dbReference type="AlphaFoldDB" id="A0ABD0M7C7"/>
<organism evidence="1 2">
    <name type="scientific">Batillaria attramentaria</name>
    <dbReference type="NCBI Taxonomy" id="370345"/>
    <lineage>
        <taxon>Eukaryota</taxon>
        <taxon>Metazoa</taxon>
        <taxon>Spiralia</taxon>
        <taxon>Lophotrochozoa</taxon>
        <taxon>Mollusca</taxon>
        <taxon>Gastropoda</taxon>
        <taxon>Caenogastropoda</taxon>
        <taxon>Sorbeoconcha</taxon>
        <taxon>Cerithioidea</taxon>
        <taxon>Batillariidae</taxon>
        <taxon>Batillaria</taxon>
    </lineage>
</organism>
<accession>A0ABD0M7C7</accession>
<keyword evidence="2" id="KW-1185">Reference proteome</keyword>
<name>A0ABD0M7C7_9CAEN</name>
<comment type="caution">
    <text evidence="1">The sequence shown here is derived from an EMBL/GenBank/DDBJ whole genome shotgun (WGS) entry which is preliminary data.</text>
</comment>
<dbReference type="EMBL" id="JACVVK020000004">
    <property type="protein sequence ID" value="KAK7507388.1"/>
    <property type="molecule type" value="Genomic_DNA"/>
</dbReference>
<dbReference type="Proteomes" id="UP001519460">
    <property type="component" value="Unassembled WGS sequence"/>
</dbReference>
<gene>
    <name evidence="1" type="ORF">BaRGS_00001323</name>
</gene>
<evidence type="ECO:0000313" key="1">
    <source>
        <dbReference type="EMBL" id="KAK7507388.1"/>
    </source>
</evidence>
<sequence>MPSMVRFFGELAATGAAHQSRRASIRRGSEIGERLEHTIHLTSQSTTPSAHDSGEGFHPLQMCSGIFSTSHYCMAGNPPSSDVATRQEVTVTCKALRCTYVKGKIEGNSSSRKAAAWMQTFEICFDAKWSQSGVGYRAADRFPTEFVYAITIRKSAHIDIGSRILHNNILFLDEAPLNSKQKKKIEESERVGPGLPELRYAAVDSLNLKIWTYQAPKFSGYAAVDSKSRRVRLLAPPDSLYPVTLDLEVYTSSYLSAWTPGLGRLLATSSTLVYGGSVCHFRVIYLLDNSVTIQLLIQSQSWRGGLPKTSKFAGLATS</sequence>
<proteinExistence type="predicted"/>
<protein>
    <submittedName>
        <fullName evidence="1">Uncharacterized protein</fullName>
    </submittedName>
</protein>
<evidence type="ECO:0000313" key="2">
    <source>
        <dbReference type="Proteomes" id="UP001519460"/>
    </source>
</evidence>